<keyword evidence="2" id="KW-1185">Reference proteome</keyword>
<dbReference type="RefSeq" id="WP_184815528.1">
    <property type="nucleotide sequence ID" value="NZ_JACHJQ010000010.1"/>
</dbReference>
<gene>
    <name evidence="1" type="ORF">FHR82_007775</name>
</gene>
<accession>A0A7W7VIX5</accession>
<protein>
    <submittedName>
        <fullName evidence="1">Uncharacterized protein</fullName>
    </submittedName>
</protein>
<reference evidence="1 2" key="1">
    <citation type="submission" date="2020-08" db="EMBL/GenBank/DDBJ databases">
        <title>Genomic Encyclopedia of Type Strains, Phase III (KMG-III): the genomes of soil and plant-associated and newly described type strains.</title>
        <authorList>
            <person name="Whitman W."/>
        </authorList>
    </citation>
    <scope>NUCLEOTIDE SEQUENCE [LARGE SCALE GENOMIC DNA]</scope>
    <source>
        <strain evidence="1 2">CECT 8960</strain>
    </source>
</reference>
<proteinExistence type="predicted"/>
<dbReference type="EMBL" id="JACHJQ010000010">
    <property type="protein sequence ID" value="MBB4911505.1"/>
    <property type="molecule type" value="Genomic_DNA"/>
</dbReference>
<dbReference type="Proteomes" id="UP000520767">
    <property type="component" value="Unassembled WGS sequence"/>
</dbReference>
<comment type="caution">
    <text evidence="1">The sequence shown here is derived from an EMBL/GenBank/DDBJ whole genome shotgun (WGS) entry which is preliminary data.</text>
</comment>
<dbReference type="AlphaFoldDB" id="A0A7W7VIX5"/>
<evidence type="ECO:0000313" key="1">
    <source>
        <dbReference type="EMBL" id="MBB4911505.1"/>
    </source>
</evidence>
<sequence length="46" mass="4890">MLVVADPNHDVLVVHPLTALDTMITTYHASLTTVGNSNGSRAGDER</sequence>
<evidence type="ECO:0000313" key="2">
    <source>
        <dbReference type="Proteomes" id="UP000520767"/>
    </source>
</evidence>
<name>A0A7W7VIX5_9PSEU</name>
<organism evidence="1 2">
    <name type="scientific">Actinophytocola algeriensis</name>
    <dbReference type="NCBI Taxonomy" id="1768010"/>
    <lineage>
        <taxon>Bacteria</taxon>
        <taxon>Bacillati</taxon>
        <taxon>Actinomycetota</taxon>
        <taxon>Actinomycetes</taxon>
        <taxon>Pseudonocardiales</taxon>
        <taxon>Pseudonocardiaceae</taxon>
    </lineage>
</organism>